<dbReference type="OrthoDB" id="9130927at2"/>
<dbReference type="Gene3D" id="2.170.130.30">
    <property type="match status" value="1"/>
</dbReference>
<dbReference type="Pfam" id="PF14478">
    <property type="entry name" value="DUF4430"/>
    <property type="match status" value="1"/>
</dbReference>
<dbReference type="EMBL" id="FNCJ01000003">
    <property type="protein sequence ID" value="SDG38693.1"/>
    <property type="molecule type" value="Genomic_DNA"/>
</dbReference>
<name>A0A1G7TTX4_9BURK</name>
<protein>
    <recommendedName>
        <fullName evidence="1">Transcobalamin-like C-terminal domain-containing protein</fullName>
    </recommendedName>
</protein>
<evidence type="ECO:0000313" key="2">
    <source>
        <dbReference type="EMBL" id="SDG38693.1"/>
    </source>
</evidence>
<sequence length="142" mass="15612">MAGFNPITLRAVDNTNKQLFEYSVPFASEITALQVMEQAFVLAQTHTTSDPFLFTLEYYGYSQSVPYPGYLGYEVESIAGLPSNSQFYWELLVNGVASSSGANTTYPNPGSTVTWQYTAIPSAPANLSRRAELVQKRHAGRA</sequence>
<feature type="domain" description="Transcobalamin-like C-terminal" evidence="1">
    <location>
        <begin position="75"/>
        <end position="118"/>
    </location>
</feature>
<accession>A0A1G7TTX4</accession>
<dbReference type="Proteomes" id="UP000199706">
    <property type="component" value="Unassembled WGS sequence"/>
</dbReference>
<evidence type="ECO:0000313" key="3">
    <source>
        <dbReference type="Proteomes" id="UP000199706"/>
    </source>
</evidence>
<reference evidence="2 3" key="1">
    <citation type="submission" date="2016-10" db="EMBL/GenBank/DDBJ databases">
        <authorList>
            <person name="de Groot N.N."/>
        </authorList>
    </citation>
    <scope>NUCLEOTIDE SEQUENCE [LARGE SCALE GENOMIC DNA]</scope>
    <source>
        <strain evidence="2 3">LMG 2247</strain>
    </source>
</reference>
<dbReference type="InterPro" id="IPR027954">
    <property type="entry name" value="Transcobalamin-like_C"/>
</dbReference>
<organism evidence="2 3">
    <name type="scientific">Paraburkholderia phenazinium</name>
    <dbReference type="NCBI Taxonomy" id="60549"/>
    <lineage>
        <taxon>Bacteria</taxon>
        <taxon>Pseudomonadati</taxon>
        <taxon>Pseudomonadota</taxon>
        <taxon>Betaproteobacteria</taxon>
        <taxon>Burkholderiales</taxon>
        <taxon>Burkholderiaceae</taxon>
        <taxon>Paraburkholderia</taxon>
    </lineage>
</organism>
<proteinExistence type="predicted"/>
<evidence type="ECO:0000259" key="1">
    <source>
        <dbReference type="Pfam" id="PF14478"/>
    </source>
</evidence>
<dbReference type="AlphaFoldDB" id="A0A1G7TTX4"/>
<dbReference type="RefSeq" id="WP_090683262.1">
    <property type="nucleotide sequence ID" value="NZ_CADERL010000016.1"/>
</dbReference>
<gene>
    <name evidence="2" type="ORF">SAMN05216466_103159</name>
</gene>